<dbReference type="Proteomes" id="UP000735302">
    <property type="component" value="Unassembled WGS sequence"/>
</dbReference>
<name>A0AAV3Z5W1_9GAST</name>
<sequence length="108" mass="12268">MHTACFSRAFWTAPNLPRKVTRHYRDWSGEWRVRRGRQVPAAHKGSRLSLPHCHHSDCPTAIVLIPLIETPDFNTGLPTPATHAAAAAPHRPCYYQLVFDRKIMACLN</sequence>
<evidence type="ECO:0000313" key="1">
    <source>
        <dbReference type="EMBL" id="GFN89934.1"/>
    </source>
</evidence>
<dbReference type="EMBL" id="BLXT01001969">
    <property type="protein sequence ID" value="GFN89934.1"/>
    <property type="molecule type" value="Genomic_DNA"/>
</dbReference>
<reference evidence="1 2" key="1">
    <citation type="journal article" date="2021" name="Elife">
        <title>Chloroplast acquisition without the gene transfer in kleptoplastic sea slugs, Plakobranchus ocellatus.</title>
        <authorList>
            <person name="Maeda T."/>
            <person name="Takahashi S."/>
            <person name="Yoshida T."/>
            <person name="Shimamura S."/>
            <person name="Takaki Y."/>
            <person name="Nagai Y."/>
            <person name="Toyoda A."/>
            <person name="Suzuki Y."/>
            <person name="Arimoto A."/>
            <person name="Ishii H."/>
            <person name="Satoh N."/>
            <person name="Nishiyama T."/>
            <person name="Hasebe M."/>
            <person name="Maruyama T."/>
            <person name="Minagawa J."/>
            <person name="Obokata J."/>
            <person name="Shigenobu S."/>
        </authorList>
    </citation>
    <scope>NUCLEOTIDE SEQUENCE [LARGE SCALE GENOMIC DNA]</scope>
</reference>
<comment type="caution">
    <text evidence="1">The sequence shown here is derived from an EMBL/GenBank/DDBJ whole genome shotgun (WGS) entry which is preliminary data.</text>
</comment>
<evidence type="ECO:0000313" key="2">
    <source>
        <dbReference type="Proteomes" id="UP000735302"/>
    </source>
</evidence>
<gene>
    <name evidence="1" type="ORF">PoB_001644000</name>
</gene>
<accession>A0AAV3Z5W1</accession>
<organism evidence="1 2">
    <name type="scientific">Plakobranchus ocellatus</name>
    <dbReference type="NCBI Taxonomy" id="259542"/>
    <lineage>
        <taxon>Eukaryota</taxon>
        <taxon>Metazoa</taxon>
        <taxon>Spiralia</taxon>
        <taxon>Lophotrochozoa</taxon>
        <taxon>Mollusca</taxon>
        <taxon>Gastropoda</taxon>
        <taxon>Heterobranchia</taxon>
        <taxon>Euthyneura</taxon>
        <taxon>Panpulmonata</taxon>
        <taxon>Sacoglossa</taxon>
        <taxon>Placobranchoidea</taxon>
        <taxon>Plakobranchidae</taxon>
        <taxon>Plakobranchus</taxon>
    </lineage>
</organism>
<dbReference type="AlphaFoldDB" id="A0AAV3Z5W1"/>
<proteinExistence type="predicted"/>
<protein>
    <submittedName>
        <fullName evidence="1">Uncharacterized protein</fullName>
    </submittedName>
</protein>
<keyword evidence="2" id="KW-1185">Reference proteome</keyword>